<dbReference type="RefSeq" id="WP_002953425.1">
    <property type="nucleotide sequence ID" value="NZ_AOTD01000230.1"/>
</dbReference>
<gene>
    <name evidence="1" type="ORF">H740_09406</name>
</gene>
<proteinExistence type="predicted"/>
<reference evidence="1 2" key="1">
    <citation type="submission" date="2013-02" db="EMBL/GenBank/DDBJ databases">
        <title>Co-occurrence of anaerobic bacteria in colorectal carcinomas.</title>
        <authorList>
            <person name="Holt R.A."/>
            <person name="Warren R.L."/>
            <person name="Allen-Vercoe E."/>
            <person name="Pleasance S."/>
            <person name="Freeman D.J."/>
            <person name="Watson P."/>
            <person name="Moore R."/>
            <person name="Cochrane K."/>
        </authorList>
    </citation>
    <scope>NUCLEOTIDE SEQUENCE [LARGE SCALE GENOMIC DNA]</scope>
    <source>
        <strain evidence="1 2">CC57C</strain>
    </source>
</reference>
<sequence length="427" mass="48062">MIYFLFYLMLWPCLKITSYFKKASNKILLIQTAKIGDYANSTVIFEKLGKFDVLIDEINLAFAKHDRRMEKIFTINGVKRKKASKLGLALELFSRGYESVYVLMPNSLNLFLARCTLAKNIVAVHHYAASSDFALLALGMKKVPHTLQDLTLLTYLKTVGISELKYEKCLQKPLFIPQENLIKSGKFKIGVSLSAGNKMKTPPKHTWEKIFEIFAKFDCEVYIFGVGEEAALLKNLLAENVNEKRAENLSRRQIFADLAGNGASEICGDLKNANEEQPKAQICSESSTGGESNFSSQICDTYVKKFGENELKIISLIDKIKLEELPFYLSQMQLYASSDTGNYYVADSMHTPTICLMGPCFASEQRGVADSLVINSHLPPVSSVFKTVRDIDASAFFELSEQNLADIEAFVKVRYISYLSREDNFLC</sequence>
<dbReference type="OrthoDB" id="5352544at2"/>
<dbReference type="EMBL" id="AOTD01000230">
    <property type="protein sequence ID" value="EMG29890.1"/>
    <property type="molecule type" value="Genomic_DNA"/>
</dbReference>
<organism evidence="1 2">
    <name type="scientific">Campylobacter showae CC57C</name>
    <dbReference type="NCBI Taxonomy" id="1073353"/>
    <lineage>
        <taxon>Bacteria</taxon>
        <taxon>Pseudomonadati</taxon>
        <taxon>Campylobacterota</taxon>
        <taxon>Epsilonproteobacteria</taxon>
        <taxon>Campylobacterales</taxon>
        <taxon>Campylobacteraceae</taxon>
        <taxon>Campylobacter</taxon>
    </lineage>
</organism>
<dbReference type="PATRIC" id="fig|1073353.3.peg.2014"/>
<dbReference type="SUPFAM" id="SSF53756">
    <property type="entry name" value="UDP-Glycosyltransferase/glycogen phosphorylase"/>
    <property type="match status" value="2"/>
</dbReference>
<dbReference type="AlphaFoldDB" id="M3GWS0"/>
<dbReference type="Proteomes" id="UP000011782">
    <property type="component" value="Unassembled WGS sequence"/>
</dbReference>
<dbReference type="Gene3D" id="3.40.50.2000">
    <property type="entry name" value="Glycogen Phosphorylase B"/>
    <property type="match status" value="2"/>
</dbReference>
<protein>
    <submittedName>
        <fullName evidence="1">Family 9 glycosyl transferase</fullName>
    </submittedName>
</protein>
<evidence type="ECO:0000313" key="2">
    <source>
        <dbReference type="Proteomes" id="UP000011782"/>
    </source>
</evidence>
<dbReference type="GO" id="GO:0005829">
    <property type="term" value="C:cytosol"/>
    <property type="evidence" value="ECO:0007669"/>
    <property type="project" value="TreeGrafter"/>
</dbReference>
<comment type="caution">
    <text evidence="1">The sequence shown here is derived from an EMBL/GenBank/DDBJ whole genome shotgun (WGS) entry which is preliminary data.</text>
</comment>
<evidence type="ECO:0000313" key="1">
    <source>
        <dbReference type="EMBL" id="EMG29890.1"/>
    </source>
</evidence>
<dbReference type="PANTHER" id="PTHR30160">
    <property type="entry name" value="TETRAACYLDISACCHARIDE 4'-KINASE-RELATED"/>
    <property type="match status" value="1"/>
</dbReference>
<dbReference type="InterPro" id="IPR051199">
    <property type="entry name" value="LPS_LOS_Heptosyltrfase"/>
</dbReference>
<dbReference type="PANTHER" id="PTHR30160:SF7">
    <property type="entry name" value="ADP-HEPTOSE--LPS HEPTOSYLTRANSFERASE 2"/>
    <property type="match status" value="1"/>
</dbReference>
<dbReference type="GO" id="GO:0009244">
    <property type="term" value="P:lipopolysaccharide core region biosynthetic process"/>
    <property type="evidence" value="ECO:0007669"/>
    <property type="project" value="TreeGrafter"/>
</dbReference>
<name>M3GWS0_9BACT</name>
<dbReference type="STRING" id="1073353.H740_09406"/>
<accession>M3GWS0</accession>
<dbReference type="GO" id="GO:0008713">
    <property type="term" value="F:ADP-heptose-lipopolysaccharide heptosyltransferase activity"/>
    <property type="evidence" value="ECO:0007669"/>
    <property type="project" value="TreeGrafter"/>
</dbReference>
<keyword evidence="1" id="KW-0808">Transferase</keyword>